<dbReference type="AlphaFoldDB" id="A0A238LAN6"/>
<protein>
    <submittedName>
        <fullName evidence="2">Uncharacterized protein</fullName>
    </submittedName>
</protein>
<keyword evidence="1" id="KW-0472">Membrane</keyword>
<keyword evidence="1" id="KW-0812">Transmembrane</keyword>
<name>A0A238LAN6_9RHOB</name>
<evidence type="ECO:0000313" key="3">
    <source>
        <dbReference type="Proteomes" id="UP000201613"/>
    </source>
</evidence>
<evidence type="ECO:0000256" key="1">
    <source>
        <dbReference type="SAM" id="Phobius"/>
    </source>
</evidence>
<accession>A0A238LAN6</accession>
<dbReference type="RefSeq" id="WP_245820420.1">
    <property type="nucleotide sequence ID" value="NZ_FXZK01000001.1"/>
</dbReference>
<reference evidence="2 3" key="1">
    <citation type="submission" date="2017-05" db="EMBL/GenBank/DDBJ databases">
        <authorList>
            <person name="Song R."/>
            <person name="Chenine A.L."/>
            <person name="Ruprecht R.M."/>
        </authorList>
    </citation>
    <scope>NUCLEOTIDE SEQUENCE [LARGE SCALE GENOMIC DNA]</scope>
    <source>
        <strain evidence="2 3">CECT 8899</strain>
    </source>
</reference>
<dbReference type="Proteomes" id="UP000201613">
    <property type="component" value="Unassembled WGS sequence"/>
</dbReference>
<dbReference type="EMBL" id="FXZK01000001">
    <property type="protein sequence ID" value="SMY06623.1"/>
    <property type="molecule type" value="Genomic_DNA"/>
</dbReference>
<evidence type="ECO:0000313" key="2">
    <source>
        <dbReference type="EMBL" id="SMY06623.1"/>
    </source>
</evidence>
<keyword evidence="3" id="KW-1185">Reference proteome</keyword>
<sequence length="117" mass="13013">MSQTVENFDHRLKRVIKRHSRMRESGIVAKIGKDGLISAYPRRRMPSFPLRGFIILFAAAFLYKGFLLAYLGAATYDNRVTALAEGSIVEQAGAWFLQADPATQTVATVIKPFIPSP</sequence>
<organism evidence="2 3">
    <name type="scientific">Flavimaricola marinus</name>
    <dbReference type="NCBI Taxonomy" id="1819565"/>
    <lineage>
        <taxon>Bacteria</taxon>
        <taxon>Pseudomonadati</taxon>
        <taxon>Pseudomonadota</taxon>
        <taxon>Alphaproteobacteria</taxon>
        <taxon>Rhodobacterales</taxon>
        <taxon>Paracoccaceae</taxon>
        <taxon>Flavimaricola</taxon>
    </lineage>
</organism>
<gene>
    <name evidence="2" type="ORF">LOM8899_00750</name>
</gene>
<keyword evidence="1" id="KW-1133">Transmembrane helix</keyword>
<proteinExistence type="predicted"/>
<feature type="transmembrane region" description="Helical" evidence="1">
    <location>
        <begin position="52"/>
        <end position="73"/>
    </location>
</feature>